<evidence type="ECO:0000313" key="2">
    <source>
        <dbReference type="EMBL" id="PKI62255.1"/>
    </source>
</evidence>
<sequence length="90" mass="9547">MQMRTNIRAVILCGCYAVMLMFVLLAGQNSAARLPLTGGTGSQKAWLKPWPPAPPPCVGKACLGQPVNPPHRGCFKKDKCRGSPPAGKMA</sequence>
<dbReference type="Proteomes" id="UP000233551">
    <property type="component" value="Unassembled WGS sequence"/>
</dbReference>
<dbReference type="AlphaFoldDB" id="A0A2I0K112"/>
<keyword evidence="1" id="KW-0472">Membrane</keyword>
<dbReference type="EMBL" id="PGOL01000983">
    <property type="protein sequence ID" value="PKI62255.1"/>
    <property type="molecule type" value="Genomic_DNA"/>
</dbReference>
<organism evidence="2 3">
    <name type="scientific">Punica granatum</name>
    <name type="common">Pomegranate</name>
    <dbReference type="NCBI Taxonomy" id="22663"/>
    <lineage>
        <taxon>Eukaryota</taxon>
        <taxon>Viridiplantae</taxon>
        <taxon>Streptophyta</taxon>
        <taxon>Embryophyta</taxon>
        <taxon>Tracheophyta</taxon>
        <taxon>Spermatophyta</taxon>
        <taxon>Magnoliopsida</taxon>
        <taxon>eudicotyledons</taxon>
        <taxon>Gunneridae</taxon>
        <taxon>Pentapetalae</taxon>
        <taxon>rosids</taxon>
        <taxon>malvids</taxon>
        <taxon>Myrtales</taxon>
        <taxon>Lythraceae</taxon>
        <taxon>Punica</taxon>
    </lineage>
</organism>
<accession>A0A2I0K112</accession>
<evidence type="ECO:0000256" key="1">
    <source>
        <dbReference type="SAM" id="Phobius"/>
    </source>
</evidence>
<keyword evidence="3" id="KW-1185">Reference proteome</keyword>
<comment type="caution">
    <text evidence="2">The sequence shown here is derived from an EMBL/GenBank/DDBJ whole genome shotgun (WGS) entry which is preliminary data.</text>
</comment>
<keyword evidence="1" id="KW-0812">Transmembrane</keyword>
<proteinExistence type="predicted"/>
<name>A0A2I0K112_PUNGR</name>
<keyword evidence="1" id="KW-1133">Transmembrane helix</keyword>
<reference evidence="2 3" key="1">
    <citation type="submission" date="2017-11" db="EMBL/GenBank/DDBJ databases">
        <title>De-novo sequencing of pomegranate (Punica granatum L.) genome.</title>
        <authorList>
            <person name="Akparov Z."/>
            <person name="Amiraslanov A."/>
            <person name="Hajiyeva S."/>
            <person name="Abbasov M."/>
            <person name="Kaur K."/>
            <person name="Hamwieh A."/>
            <person name="Solovyev V."/>
            <person name="Salamov A."/>
            <person name="Braich B."/>
            <person name="Kosarev P."/>
            <person name="Mahmoud A."/>
            <person name="Hajiyev E."/>
            <person name="Babayeva S."/>
            <person name="Izzatullayeva V."/>
            <person name="Mammadov A."/>
            <person name="Mammadov A."/>
            <person name="Sharifova S."/>
            <person name="Ojaghi J."/>
            <person name="Eynullazada K."/>
            <person name="Bayramov B."/>
            <person name="Abdulazimova A."/>
            <person name="Shahmuradov I."/>
        </authorList>
    </citation>
    <scope>NUCLEOTIDE SEQUENCE [LARGE SCALE GENOMIC DNA]</scope>
    <source>
        <strain evidence="3">cv. AG2017</strain>
        <tissue evidence="2">Leaf</tissue>
    </source>
</reference>
<gene>
    <name evidence="2" type="ORF">CRG98_017389</name>
</gene>
<protein>
    <submittedName>
        <fullName evidence="2">Uncharacterized protein</fullName>
    </submittedName>
</protein>
<evidence type="ECO:0000313" key="3">
    <source>
        <dbReference type="Proteomes" id="UP000233551"/>
    </source>
</evidence>
<feature type="transmembrane region" description="Helical" evidence="1">
    <location>
        <begin position="7"/>
        <end position="27"/>
    </location>
</feature>